<dbReference type="EMBL" id="FWWY01000001">
    <property type="protein sequence ID" value="SMC06424.1"/>
    <property type="molecule type" value="Genomic_DNA"/>
</dbReference>
<dbReference type="NCBIfam" id="NF006160">
    <property type="entry name" value="PRK08304.1"/>
    <property type="match status" value="1"/>
</dbReference>
<dbReference type="STRING" id="28034.BFX07_11140"/>
<protein>
    <submittedName>
        <fullName evidence="1">Stage V sporulation protein AD</fullName>
    </submittedName>
</protein>
<keyword evidence="2" id="KW-1185">Reference proteome</keyword>
<dbReference type="InterPro" id="IPR038369">
    <property type="entry name" value="SpoVAD_sf"/>
</dbReference>
<evidence type="ECO:0000313" key="1">
    <source>
        <dbReference type="EMBL" id="SMC06424.1"/>
    </source>
</evidence>
<dbReference type="Proteomes" id="UP000192660">
    <property type="component" value="Unassembled WGS sequence"/>
</dbReference>
<dbReference type="AlphaFoldDB" id="A0A1W1WJC7"/>
<name>A0A1W1WJC7_SULTA</name>
<proteinExistence type="predicted"/>
<dbReference type="GO" id="GO:0016746">
    <property type="term" value="F:acyltransferase activity"/>
    <property type="evidence" value="ECO:0007669"/>
    <property type="project" value="InterPro"/>
</dbReference>
<gene>
    <name evidence="1" type="ORF">SAMN00768000_2815</name>
</gene>
<dbReference type="InterPro" id="IPR016039">
    <property type="entry name" value="Thiolase-like"/>
</dbReference>
<accession>A0A1W1WJC7</accession>
<dbReference type="SUPFAM" id="SSF53901">
    <property type="entry name" value="Thiolase-like"/>
    <property type="match status" value="1"/>
</dbReference>
<organism evidence="1 2">
    <name type="scientific">Sulfobacillus thermosulfidooxidans (strain DSM 9293 / VKM B-1269 / AT-1)</name>
    <dbReference type="NCBI Taxonomy" id="929705"/>
    <lineage>
        <taxon>Bacteria</taxon>
        <taxon>Bacillati</taxon>
        <taxon>Bacillota</taxon>
        <taxon>Clostridia</taxon>
        <taxon>Eubacteriales</taxon>
        <taxon>Clostridiales Family XVII. Incertae Sedis</taxon>
        <taxon>Sulfobacillus</taxon>
    </lineage>
</organism>
<dbReference type="Gene3D" id="3.40.47.40">
    <property type="entry name" value="Stage V sporulation protein AD"/>
    <property type="match status" value="1"/>
</dbReference>
<dbReference type="Pfam" id="PF07451">
    <property type="entry name" value="SpoVAD"/>
    <property type="match status" value="1"/>
</dbReference>
<sequence>MGVHRRSASSYAFDGVVIRSAAAVVGPKEGEGPLGSYFDRIWPSELNNHSSFEVAERALLVEAQNLTLQKGEQDWFNVDVVMGGDLLDQLISTNFAAREHQRPLLGLFSACAVFTEGLGLGALAIAGQGPKTVLVGASSHHMAAERQFRYPIELGYQRTPTAGWTATAAGSCLLSGSSSVDSGDIVIEAATFGRVVDWGSKNPNDMGTAMAPAAFDTIKRHLEDFNRDISDYDQIYTGDLGVLGVKLLDALASKEGFDWSHRLNDCGRSLYDIERQDVHNGGSGAGCSASVFSGFLYHQLQHGQFHRILLVSTGALFSPTSYQQGESIPSIAHAVAISRAD</sequence>
<dbReference type="RefSeq" id="WP_020373155.1">
    <property type="nucleotide sequence ID" value="NZ_FWWY01000001.1"/>
</dbReference>
<dbReference type="OrthoDB" id="9770068at2"/>
<reference evidence="2" key="1">
    <citation type="submission" date="2017-04" db="EMBL/GenBank/DDBJ databases">
        <authorList>
            <person name="Varghese N."/>
            <person name="Submissions S."/>
        </authorList>
    </citation>
    <scope>NUCLEOTIDE SEQUENCE [LARGE SCALE GENOMIC DNA]</scope>
    <source>
        <strain evidence="2">DSM 9293</strain>
    </source>
</reference>
<evidence type="ECO:0000313" key="2">
    <source>
        <dbReference type="Proteomes" id="UP000192660"/>
    </source>
</evidence>
<dbReference type="InterPro" id="IPR010894">
    <property type="entry name" value="SpoVAD"/>
</dbReference>
<dbReference type="PIRSF" id="PIRSF011570">
    <property type="entry name" value="SpoVAD"/>
    <property type="match status" value="1"/>
</dbReference>